<evidence type="ECO:0000256" key="6">
    <source>
        <dbReference type="ARBA" id="ARBA00022989"/>
    </source>
</evidence>
<evidence type="ECO:0000256" key="4">
    <source>
        <dbReference type="ARBA" id="ARBA00022475"/>
    </source>
</evidence>
<feature type="transmembrane region" description="Helical" evidence="8">
    <location>
        <begin position="173"/>
        <end position="194"/>
    </location>
</feature>
<feature type="transmembrane region" description="Helical" evidence="8">
    <location>
        <begin position="34"/>
        <end position="55"/>
    </location>
</feature>
<feature type="transmembrane region" description="Helical" evidence="8">
    <location>
        <begin position="231"/>
        <end position="250"/>
    </location>
</feature>
<evidence type="ECO:0000256" key="7">
    <source>
        <dbReference type="ARBA" id="ARBA00023136"/>
    </source>
</evidence>
<dbReference type="AlphaFoldDB" id="J9TSD5"/>
<comment type="subcellular location">
    <subcellularLocation>
        <location evidence="1">Cell membrane</location>
        <topology evidence="1">Multi-pass membrane protein</topology>
    </subcellularLocation>
</comment>
<evidence type="ECO:0000256" key="1">
    <source>
        <dbReference type="ARBA" id="ARBA00004651"/>
    </source>
</evidence>
<dbReference type="InterPro" id="IPR000620">
    <property type="entry name" value="EamA_dom"/>
</dbReference>
<feature type="domain" description="EamA" evidence="9">
    <location>
        <begin position="146"/>
        <end position="272"/>
    </location>
</feature>
<dbReference type="PANTHER" id="PTHR22911:SF137">
    <property type="entry name" value="SOLUTE CARRIER FAMILY 35 MEMBER G2-RELATED"/>
    <property type="match status" value="1"/>
</dbReference>
<feature type="domain" description="EamA" evidence="9">
    <location>
        <begin position="7"/>
        <end position="135"/>
    </location>
</feature>
<organism evidence="10 11">
    <name type="scientific">Brachyspira pilosicoli B2904</name>
    <dbReference type="NCBI Taxonomy" id="1133568"/>
    <lineage>
        <taxon>Bacteria</taxon>
        <taxon>Pseudomonadati</taxon>
        <taxon>Spirochaetota</taxon>
        <taxon>Spirochaetia</taxon>
        <taxon>Brachyspirales</taxon>
        <taxon>Brachyspiraceae</taxon>
        <taxon>Brachyspira</taxon>
    </lineage>
</organism>
<dbReference type="Proteomes" id="UP000007346">
    <property type="component" value="Chromosome"/>
</dbReference>
<dbReference type="HOGENOM" id="CLU_054508_1_0_12"/>
<evidence type="ECO:0000256" key="2">
    <source>
        <dbReference type="ARBA" id="ARBA00007362"/>
    </source>
</evidence>
<feature type="transmembrane region" description="Helical" evidence="8">
    <location>
        <begin position="122"/>
        <end position="139"/>
    </location>
</feature>
<keyword evidence="6 8" id="KW-1133">Transmembrane helix</keyword>
<dbReference type="SUPFAM" id="SSF103481">
    <property type="entry name" value="Multidrug resistance efflux transporter EmrE"/>
    <property type="match status" value="2"/>
</dbReference>
<dbReference type="NCBIfam" id="TIGR00688">
    <property type="entry name" value="rarD"/>
    <property type="match status" value="1"/>
</dbReference>
<accession>J9TSD5</accession>
<evidence type="ECO:0000313" key="10">
    <source>
        <dbReference type="EMBL" id="AFR69882.1"/>
    </source>
</evidence>
<name>J9TSD5_BRAPL</name>
<dbReference type="GO" id="GO:0005886">
    <property type="term" value="C:plasma membrane"/>
    <property type="evidence" value="ECO:0007669"/>
    <property type="project" value="UniProtKB-SubCell"/>
</dbReference>
<evidence type="ECO:0000256" key="5">
    <source>
        <dbReference type="ARBA" id="ARBA00022692"/>
    </source>
</evidence>
<protein>
    <submittedName>
        <fullName evidence="10">Permease</fullName>
    </submittedName>
</protein>
<keyword evidence="4" id="KW-1003">Cell membrane</keyword>
<keyword evidence="7 8" id="KW-0472">Membrane</keyword>
<feature type="transmembrane region" description="Helical" evidence="8">
    <location>
        <begin position="256"/>
        <end position="277"/>
    </location>
</feature>
<evidence type="ECO:0000256" key="3">
    <source>
        <dbReference type="ARBA" id="ARBA00022448"/>
    </source>
</evidence>
<dbReference type="EMBL" id="CP003490">
    <property type="protein sequence ID" value="AFR69882.1"/>
    <property type="molecule type" value="Genomic_DNA"/>
</dbReference>
<dbReference type="RefSeq" id="WP_014935421.1">
    <property type="nucleotide sequence ID" value="NC_018607.1"/>
</dbReference>
<evidence type="ECO:0000259" key="9">
    <source>
        <dbReference type="Pfam" id="PF00892"/>
    </source>
</evidence>
<evidence type="ECO:0000256" key="8">
    <source>
        <dbReference type="SAM" id="Phobius"/>
    </source>
</evidence>
<dbReference type="KEGG" id="bpj:B2904_orf533"/>
<dbReference type="InterPro" id="IPR037185">
    <property type="entry name" value="EmrE-like"/>
</dbReference>
<feature type="transmembrane region" description="Helical" evidence="8">
    <location>
        <begin position="200"/>
        <end position="219"/>
    </location>
</feature>
<dbReference type="PATRIC" id="fig|1133568.3.peg.526"/>
<dbReference type="Gene3D" id="1.10.3730.20">
    <property type="match status" value="2"/>
</dbReference>
<reference evidence="10 11" key="1">
    <citation type="journal article" date="2012" name="BMC Genomics">
        <title>Comparative genomics of Brachyspira pilosicoli strains: genome rearrangements, reductions and correlation of genetic compliment with phenotypic diversity.</title>
        <authorList>
            <person name="Mappley L.J."/>
            <person name="Black M.L."/>
            <person name="Abuoun M."/>
            <person name="Darby A.C."/>
            <person name="Woodward M.J."/>
            <person name="Parkhill J."/>
            <person name="Turner A.K."/>
            <person name="Bellgard M.I."/>
            <person name="La T."/>
            <person name="Phillips N.D."/>
            <person name="La Ragione R.M."/>
            <person name="Hampson D.J."/>
        </authorList>
    </citation>
    <scope>NUCLEOTIDE SEQUENCE [LARGE SCALE GENOMIC DNA]</scope>
    <source>
        <strain evidence="10">B2904</strain>
    </source>
</reference>
<keyword evidence="5 8" id="KW-0812">Transmembrane</keyword>
<feature type="transmembrane region" description="Helical" evidence="8">
    <location>
        <begin position="145"/>
        <end position="161"/>
    </location>
</feature>
<comment type="similarity">
    <text evidence="2">Belongs to the EamA transporter family.</text>
</comment>
<proteinExistence type="inferred from homology"/>
<feature type="transmembrane region" description="Helical" evidence="8">
    <location>
        <begin position="9"/>
        <end position="28"/>
    </location>
</feature>
<dbReference type="PANTHER" id="PTHR22911">
    <property type="entry name" value="ACYL-MALONYL CONDENSING ENZYME-RELATED"/>
    <property type="match status" value="1"/>
</dbReference>
<gene>
    <name evidence="10" type="ORF">B2904_orf533</name>
</gene>
<feature type="transmembrane region" description="Helical" evidence="8">
    <location>
        <begin position="67"/>
        <end position="86"/>
    </location>
</feature>
<evidence type="ECO:0000313" key="11">
    <source>
        <dbReference type="Proteomes" id="UP000007346"/>
    </source>
</evidence>
<dbReference type="Pfam" id="PF00892">
    <property type="entry name" value="EamA"/>
    <property type="match status" value="2"/>
</dbReference>
<keyword evidence="3" id="KW-0813">Transport</keyword>
<feature type="transmembrane region" description="Helical" evidence="8">
    <location>
        <begin position="98"/>
        <end position="115"/>
    </location>
</feature>
<sequence length="286" mass="32188">MSNNNNKSIFLAASAYIMWGLLPIYWKAVQNFDSAFVLGVRVITTFIFTLIIIIFKKANLYRGMKSLVLIFIAGIFLGVNWYLYIYTVNSGNVLEAGLAYYIAPILSILIGIIFFREKKTVLEYLAIVLMFIGMIYQTITLGKPPIMAFFIGLTFSVYGILKKMTIYSGWESLFLETLSILIPSIIISKLYFPATPQPTNTWITLMFAGIATGIPLYLYAKAAKSLEVSTLGFLQFFVPLLATLLAIFVYKEELNFNRAITLAIIILAAILYAVSIFRKSKANKKL</sequence>
<dbReference type="InterPro" id="IPR004626">
    <property type="entry name" value="RarD"/>
</dbReference>